<protein>
    <submittedName>
        <fullName evidence="1">Uncharacterized protein</fullName>
    </submittedName>
</protein>
<organism evidence="1 2">
    <name type="scientific">Herbinix hemicellulosilytica</name>
    <dbReference type="NCBI Taxonomy" id="1564487"/>
    <lineage>
        <taxon>Bacteria</taxon>
        <taxon>Bacillati</taxon>
        <taxon>Bacillota</taxon>
        <taxon>Clostridia</taxon>
        <taxon>Lachnospirales</taxon>
        <taxon>Lachnospiraceae</taxon>
        <taxon>Herbinix</taxon>
    </lineage>
</organism>
<reference evidence="1 2" key="1">
    <citation type="submission" date="2015-06" db="EMBL/GenBank/DDBJ databases">
        <authorList>
            <person name="Wibberg Daniel"/>
        </authorList>
    </citation>
    <scope>NUCLEOTIDE SEQUENCE [LARGE SCALE GENOMIC DNA]</scope>
    <source>
        <strain evidence="1 2">T3/55T</strain>
    </source>
</reference>
<evidence type="ECO:0000313" key="2">
    <source>
        <dbReference type="Proteomes" id="UP000236497"/>
    </source>
</evidence>
<dbReference type="AlphaFoldDB" id="A0A0H5SJY3"/>
<accession>A0A0H5SJY3</accession>
<dbReference type="Proteomes" id="UP000236497">
    <property type="component" value="Unassembled WGS sequence"/>
</dbReference>
<keyword evidence="2" id="KW-1185">Reference proteome</keyword>
<name>A0A0H5SJY3_HERHM</name>
<gene>
    <name evidence="1" type="ORF">HHT355_1882</name>
</gene>
<proteinExistence type="predicted"/>
<dbReference type="EMBL" id="CVTD020000019">
    <property type="protein sequence ID" value="CRZ35081.1"/>
    <property type="molecule type" value="Genomic_DNA"/>
</dbReference>
<sequence>MSGEEVNCWGYHLAVSRCQFIDVGYGTIVYDQFGHFLGKYETESAAVEEIRALVEERAGNGGLIKDEI</sequence>
<evidence type="ECO:0000313" key="1">
    <source>
        <dbReference type="EMBL" id="CRZ35081.1"/>
    </source>
</evidence>